<dbReference type="PROSITE" id="PS01186">
    <property type="entry name" value="EGF_2"/>
    <property type="match status" value="1"/>
</dbReference>
<evidence type="ECO:0000256" key="3">
    <source>
        <dbReference type="ARBA" id="ARBA00022729"/>
    </source>
</evidence>
<accession>A7S490</accession>
<dbReference type="Gene3D" id="2.170.300.10">
    <property type="entry name" value="Tie2 ligand-binding domain superfamily"/>
    <property type="match status" value="1"/>
</dbReference>
<evidence type="ECO:0000256" key="5">
    <source>
        <dbReference type="ARBA" id="ARBA00023157"/>
    </source>
</evidence>
<dbReference type="InterPro" id="IPR002049">
    <property type="entry name" value="LE_dom"/>
</dbReference>
<dbReference type="Proteomes" id="UP000001593">
    <property type="component" value="Unassembled WGS sequence"/>
</dbReference>
<proteinExistence type="inferred from homology"/>
<keyword evidence="5" id="KW-1015">Disulfide bond</keyword>
<dbReference type="PRINTS" id="PR00011">
    <property type="entry name" value="EGFLAMININ"/>
</dbReference>
<feature type="domain" description="EGF-like" evidence="6">
    <location>
        <begin position="31"/>
        <end position="42"/>
    </location>
</feature>
<dbReference type="PhylomeDB" id="A7S490"/>
<keyword evidence="4" id="KW-0677">Repeat</keyword>
<dbReference type="PANTHER" id="PTHR24043">
    <property type="entry name" value="SCAVENGER RECEPTOR CLASS F"/>
    <property type="match status" value="1"/>
</dbReference>
<dbReference type="HOGENOM" id="CLU_1932847_0_0_1"/>
<dbReference type="SMART" id="SM00181">
    <property type="entry name" value="EGF"/>
    <property type="match status" value="3"/>
</dbReference>
<feature type="non-terminal residue" evidence="8">
    <location>
        <position position="1"/>
    </location>
</feature>
<dbReference type="OMA" id="CEPANGC"/>
<evidence type="ECO:0000256" key="2">
    <source>
        <dbReference type="ARBA" id="ARBA00022536"/>
    </source>
</evidence>
<dbReference type="SMART" id="SM00180">
    <property type="entry name" value="EGF_Lam"/>
    <property type="match status" value="2"/>
</dbReference>
<dbReference type="PROSITE" id="PS00022">
    <property type="entry name" value="EGF_1"/>
    <property type="match status" value="2"/>
</dbReference>
<dbReference type="PANTHER" id="PTHR24043:SF8">
    <property type="entry name" value="EGF-LIKE DOMAIN-CONTAINING PROTEIN"/>
    <property type="match status" value="1"/>
</dbReference>
<gene>
    <name evidence="8" type="ORF">NEMVEDRAFT_v1g54996</name>
</gene>
<protein>
    <recommendedName>
        <fullName evidence="6 7">EGF-like domain-containing protein</fullName>
    </recommendedName>
</protein>
<dbReference type="eggNOG" id="KOG1218">
    <property type="taxonomic scope" value="Eukaryota"/>
</dbReference>
<dbReference type="FunFam" id="2.170.300.10:FF:000002">
    <property type="entry name" value="Multiple epidermal growth factor-like domains 10"/>
    <property type="match status" value="1"/>
</dbReference>
<dbReference type="InterPro" id="IPR042635">
    <property type="entry name" value="MEGF10/SREC1/2-like"/>
</dbReference>
<keyword evidence="9" id="KW-1185">Reference proteome</keyword>
<evidence type="ECO:0000313" key="8">
    <source>
        <dbReference type="EMBL" id="EDO41434.1"/>
    </source>
</evidence>
<feature type="domain" description="EGF-like" evidence="6 7">
    <location>
        <begin position="119"/>
        <end position="130"/>
    </location>
</feature>
<comment type="similarity">
    <text evidence="1">Belongs to the EGF domain peptide family.</text>
</comment>
<evidence type="ECO:0000259" key="7">
    <source>
        <dbReference type="PROSITE" id="PS01186"/>
    </source>
</evidence>
<sequence length="131" mass="13990">CPVGAFGEKCASRCTCVEESSAICDHVTGACECMPGYTGQRCEIKCPDLYFGMNCAGKCVCELPDMIKKCDHVSGMCYCRPGRIGSVCNETCPDGYYGEGCLEVCACQNNATCEPANGCNCTRGFTGKYCE</sequence>
<keyword evidence="2" id="KW-0245">EGF-like domain</keyword>
<dbReference type="EMBL" id="DS469577">
    <property type="protein sequence ID" value="EDO41434.1"/>
    <property type="molecule type" value="Genomic_DNA"/>
</dbReference>
<keyword evidence="3" id="KW-0732">Signal</keyword>
<evidence type="ECO:0000259" key="6">
    <source>
        <dbReference type="PROSITE" id="PS00022"/>
    </source>
</evidence>
<organism evidence="8 9">
    <name type="scientific">Nematostella vectensis</name>
    <name type="common">Starlet sea anemone</name>
    <dbReference type="NCBI Taxonomy" id="45351"/>
    <lineage>
        <taxon>Eukaryota</taxon>
        <taxon>Metazoa</taxon>
        <taxon>Cnidaria</taxon>
        <taxon>Anthozoa</taxon>
        <taxon>Hexacorallia</taxon>
        <taxon>Actiniaria</taxon>
        <taxon>Edwardsiidae</taxon>
        <taxon>Nematostella</taxon>
    </lineage>
</organism>
<dbReference type="STRING" id="45351.A7S490"/>
<dbReference type="Pfam" id="PF00053">
    <property type="entry name" value="EGF_laminin"/>
    <property type="match status" value="1"/>
</dbReference>
<name>A7S490_NEMVE</name>
<reference evidence="8 9" key="1">
    <citation type="journal article" date="2007" name="Science">
        <title>Sea anemone genome reveals ancestral eumetazoan gene repertoire and genomic organization.</title>
        <authorList>
            <person name="Putnam N.H."/>
            <person name="Srivastava M."/>
            <person name="Hellsten U."/>
            <person name="Dirks B."/>
            <person name="Chapman J."/>
            <person name="Salamov A."/>
            <person name="Terry A."/>
            <person name="Shapiro H."/>
            <person name="Lindquist E."/>
            <person name="Kapitonov V.V."/>
            <person name="Jurka J."/>
            <person name="Genikhovich G."/>
            <person name="Grigoriev I.V."/>
            <person name="Lucas S.M."/>
            <person name="Steele R.E."/>
            <person name="Finnerty J.R."/>
            <person name="Technau U."/>
            <person name="Martindale M.Q."/>
            <person name="Rokhsar D.S."/>
        </authorList>
    </citation>
    <scope>NUCLEOTIDE SEQUENCE [LARGE SCALE GENOMIC DNA]</scope>
    <source>
        <strain evidence="9">CH2 X CH6</strain>
    </source>
</reference>
<evidence type="ECO:0000256" key="4">
    <source>
        <dbReference type="ARBA" id="ARBA00022737"/>
    </source>
</evidence>
<dbReference type="GO" id="GO:0005044">
    <property type="term" value="F:scavenger receptor activity"/>
    <property type="evidence" value="ECO:0007669"/>
    <property type="project" value="InterPro"/>
</dbReference>
<evidence type="ECO:0000256" key="1">
    <source>
        <dbReference type="ARBA" id="ARBA00006373"/>
    </source>
</evidence>
<dbReference type="KEGG" id="nve:5513251"/>
<evidence type="ECO:0000313" key="9">
    <source>
        <dbReference type="Proteomes" id="UP000001593"/>
    </source>
</evidence>
<dbReference type="InParanoid" id="A7S490"/>
<dbReference type="AlphaFoldDB" id="A7S490"/>
<dbReference type="InterPro" id="IPR000742">
    <property type="entry name" value="EGF"/>
</dbReference>
<feature type="non-terminal residue" evidence="8">
    <location>
        <position position="131"/>
    </location>
</feature>